<keyword evidence="2" id="KW-1185">Reference proteome</keyword>
<dbReference type="EMBL" id="CM037154">
    <property type="protein sequence ID" value="KAH7860666.1"/>
    <property type="molecule type" value="Genomic_DNA"/>
</dbReference>
<reference evidence="1 2" key="1">
    <citation type="journal article" date="2021" name="Hortic Res">
        <title>High-quality reference genome and annotation aids understanding of berry development for evergreen blueberry (Vaccinium darrowii).</title>
        <authorList>
            <person name="Yu J."/>
            <person name="Hulse-Kemp A.M."/>
            <person name="Babiker E."/>
            <person name="Staton M."/>
        </authorList>
    </citation>
    <scope>NUCLEOTIDE SEQUENCE [LARGE SCALE GENOMIC DNA]</scope>
    <source>
        <strain evidence="2">cv. NJ 8807/NJ 8810</strain>
        <tissue evidence="1">Young leaf</tissue>
    </source>
</reference>
<comment type="caution">
    <text evidence="1">The sequence shown here is derived from an EMBL/GenBank/DDBJ whole genome shotgun (WGS) entry which is preliminary data.</text>
</comment>
<organism evidence="1 2">
    <name type="scientific">Vaccinium darrowii</name>
    <dbReference type="NCBI Taxonomy" id="229202"/>
    <lineage>
        <taxon>Eukaryota</taxon>
        <taxon>Viridiplantae</taxon>
        <taxon>Streptophyta</taxon>
        <taxon>Embryophyta</taxon>
        <taxon>Tracheophyta</taxon>
        <taxon>Spermatophyta</taxon>
        <taxon>Magnoliopsida</taxon>
        <taxon>eudicotyledons</taxon>
        <taxon>Gunneridae</taxon>
        <taxon>Pentapetalae</taxon>
        <taxon>asterids</taxon>
        <taxon>Ericales</taxon>
        <taxon>Ericaceae</taxon>
        <taxon>Vaccinioideae</taxon>
        <taxon>Vaccinieae</taxon>
        <taxon>Vaccinium</taxon>
    </lineage>
</organism>
<name>A0ACB7Z4A5_9ERIC</name>
<dbReference type="Proteomes" id="UP000828048">
    <property type="component" value="Chromosome 4"/>
</dbReference>
<evidence type="ECO:0000313" key="1">
    <source>
        <dbReference type="EMBL" id="KAH7860666.1"/>
    </source>
</evidence>
<protein>
    <submittedName>
        <fullName evidence="1">Uncharacterized protein</fullName>
    </submittedName>
</protein>
<proteinExistence type="predicted"/>
<accession>A0ACB7Z4A5</accession>
<sequence length="474" mass="53615">MNHETRRRMDQKIDNPTDRYSYITAPPRCIAICKYECENFEQKIGQKIFRLFKDEEGKNLITNWGKSCTKDREQLHFLLKRLLNGENQTQLEATGFTCHSNVYTDVCVSDRPVRIDTRTMKVYAPLSQGTPEANRTIVPYARKYDKNLLNASVSPVHILHGNITTPPACHFTHDVPAVVFSSGGFAGNIFHEFNEVIIPLFLTSRQFQSRLRFIVPDFRPEFVGKYNKILSHLSSYEVINPAANESVHCFPGVVVGLHYHDYLAINTTDVPEGYSMLDFKQFIRESFNLKIRDLSQMEEPVLVLISRPKTRSFLNENQMVTMMKELGFRVVIAKPDMMADLDKFAEVVNSCSVLVGAHGAGLTNEIFLPEGAVMVQVVGLGLNWPSDKYYGGPATEMGLNYIEYKIEPEESSLFSVYGRDHPVIIDPAAIEAEKGYQVARALYLIAQNFNIDVVRFRETLVKALGLLGHSASLG</sequence>
<gene>
    <name evidence="1" type="ORF">Vadar_016505</name>
</gene>
<evidence type="ECO:0000313" key="2">
    <source>
        <dbReference type="Proteomes" id="UP000828048"/>
    </source>
</evidence>